<sequence>MTLRSNRKLENEKHLKQKKEDVYSVYLDTLSVVYDLKQESHNETKVIILAKSKIEKVKNDIMKLTMLSRLYFPALDGVDMMDAATHVNHLIADICEGRNPKEKKYLDAMHFLNKLNSKIISL</sequence>
<dbReference type="EMBL" id="CP000826">
    <property type="protein sequence ID" value="ABV42969.1"/>
    <property type="molecule type" value="Genomic_DNA"/>
</dbReference>
<proteinExistence type="predicted"/>
<evidence type="ECO:0000313" key="1">
    <source>
        <dbReference type="EMBL" id="ABV42969.1"/>
    </source>
</evidence>
<dbReference type="AlphaFoldDB" id="A8GIM9"/>
<name>A8GIM9_SERP5</name>
<dbReference type="HOGENOM" id="CLU_2025143_0_0_6"/>
<gene>
    <name evidence="1" type="ordered locus">Spro_3873</name>
</gene>
<organism evidence="1">
    <name type="scientific">Serratia proteamaculans (strain 568)</name>
    <dbReference type="NCBI Taxonomy" id="399741"/>
    <lineage>
        <taxon>Bacteria</taxon>
        <taxon>Pseudomonadati</taxon>
        <taxon>Pseudomonadota</taxon>
        <taxon>Gammaproteobacteria</taxon>
        <taxon>Enterobacterales</taxon>
        <taxon>Yersiniaceae</taxon>
        <taxon>Serratia</taxon>
    </lineage>
</organism>
<reference evidence="1" key="1">
    <citation type="submission" date="2007-09" db="EMBL/GenBank/DDBJ databases">
        <title>Complete sequence of chromosome of Serratia proteamaculans 568.</title>
        <authorList>
            <consortium name="US DOE Joint Genome Institute"/>
            <person name="Copeland A."/>
            <person name="Lucas S."/>
            <person name="Lapidus A."/>
            <person name="Barry K."/>
            <person name="Glavina del Rio T."/>
            <person name="Dalin E."/>
            <person name="Tice H."/>
            <person name="Pitluck S."/>
            <person name="Chain P."/>
            <person name="Malfatti S."/>
            <person name="Shin M."/>
            <person name="Vergez L."/>
            <person name="Schmutz J."/>
            <person name="Larimer F."/>
            <person name="Land M."/>
            <person name="Hauser L."/>
            <person name="Kyrpides N."/>
            <person name="Kim E."/>
            <person name="Taghavi S."/>
            <person name="Newman L."/>
            <person name="Vangronsveld J."/>
            <person name="van der Lelie D."/>
            <person name="Richardson P."/>
        </authorList>
    </citation>
    <scope>NUCLEOTIDE SEQUENCE [LARGE SCALE GENOMIC DNA]</scope>
    <source>
        <strain evidence="1">568</strain>
    </source>
</reference>
<dbReference type="STRING" id="399741.Spro_3873"/>
<protein>
    <submittedName>
        <fullName evidence="1">Uncharacterized protein</fullName>
    </submittedName>
</protein>
<accession>A8GIM9</accession>
<dbReference type="KEGG" id="spe:Spro_3873"/>